<evidence type="ECO:0000313" key="17">
    <source>
        <dbReference type="Proteomes" id="UP000185657"/>
    </source>
</evidence>
<name>A0A167H7U9_9BURK</name>
<dbReference type="PRINTS" id="PR00344">
    <property type="entry name" value="BCTRLSENSOR"/>
</dbReference>
<dbReference type="SMART" id="SM00387">
    <property type="entry name" value="HATPase_c"/>
    <property type="match status" value="1"/>
</dbReference>
<evidence type="ECO:0000256" key="11">
    <source>
        <dbReference type="SAM" id="MobiDB-lite"/>
    </source>
</evidence>
<gene>
    <name evidence="15" type="ORF">LPB072_06755</name>
    <name evidence="16" type="ORF">LPB72_16240</name>
</gene>
<dbReference type="Gene3D" id="3.30.565.10">
    <property type="entry name" value="Histidine kinase-like ATPase, C-terminal domain"/>
    <property type="match status" value="1"/>
</dbReference>
<dbReference type="EC" id="2.7.13.3" evidence="3"/>
<evidence type="ECO:0000256" key="4">
    <source>
        <dbReference type="ARBA" id="ARBA00022553"/>
    </source>
</evidence>
<dbReference type="InterPro" id="IPR004358">
    <property type="entry name" value="Sig_transdc_His_kin-like_C"/>
</dbReference>
<keyword evidence="17" id="KW-1185">Reference proteome</keyword>
<evidence type="ECO:0000256" key="2">
    <source>
        <dbReference type="ARBA" id="ARBA00004141"/>
    </source>
</evidence>
<dbReference type="SUPFAM" id="SSF55874">
    <property type="entry name" value="ATPase domain of HSP90 chaperone/DNA topoisomerase II/histidine kinase"/>
    <property type="match status" value="1"/>
</dbReference>
<dbReference type="AlphaFoldDB" id="A0A167H7U9"/>
<dbReference type="Proteomes" id="UP000185657">
    <property type="component" value="Unassembled WGS sequence"/>
</dbReference>
<evidence type="ECO:0000256" key="10">
    <source>
        <dbReference type="ARBA" id="ARBA00023136"/>
    </source>
</evidence>
<dbReference type="GO" id="GO:0005886">
    <property type="term" value="C:plasma membrane"/>
    <property type="evidence" value="ECO:0007669"/>
    <property type="project" value="TreeGrafter"/>
</dbReference>
<dbReference type="Proteomes" id="UP000185680">
    <property type="component" value="Chromosome"/>
</dbReference>
<evidence type="ECO:0000259" key="13">
    <source>
        <dbReference type="PROSITE" id="PS50109"/>
    </source>
</evidence>
<evidence type="ECO:0000313" key="18">
    <source>
        <dbReference type="Proteomes" id="UP000185680"/>
    </source>
</evidence>
<feature type="region of interest" description="Disordered" evidence="11">
    <location>
        <begin position="61"/>
        <end position="80"/>
    </location>
</feature>
<evidence type="ECO:0000259" key="14">
    <source>
        <dbReference type="PROSITE" id="PS50885"/>
    </source>
</evidence>
<evidence type="ECO:0000256" key="8">
    <source>
        <dbReference type="ARBA" id="ARBA00022989"/>
    </source>
</evidence>
<dbReference type="EMBL" id="CP017476">
    <property type="protein sequence ID" value="AOW12588.1"/>
    <property type="molecule type" value="Genomic_DNA"/>
</dbReference>
<dbReference type="Gene3D" id="1.10.287.130">
    <property type="match status" value="1"/>
</dbReference>
<dbReference type="SUPFAM" id="SSF47384">
    <property type="entry name" value="Homodimeric domain of signal transducing histidine kinase"/>
    <property type="match status" value="1"/>
</dbReference>
<feature type="domain" description="HAMP" evidence="14">
    <location>
        <begin position="188"/>
        <end position="240"/>
    </location>
</feature>
<reference evidence="16 17" key="1">
    <citation type="submission" date="2016-02" db="EMBL/GenBank/DDBJ databases">
        <title>Draft genome sequence of Hydrogenophaga sp. LPB0072.</title>
        <authorList>
            <person name="Shin S.-K."/>
            <person name="Yi H."/>
        </authorList>
    </citation>
    <scope>NUCLEOTIDE SEQUENCE [LARGE SCALE GENOMIC DNA]</scope>
    <source>
        <strain evidence="16 17">LPB0072</strain>
    </source>
</reference>
<dbReference type="Pfam" id="PF02518">
    <property type="entry name" value="HATPase_c"/>
    <property type="match status" value="1"/>
</dbReference>
<keyword evidence="8 12" id="KW-1133">Transmembrane helix</keyword>
<evidence type="ECO:0000256" key="12">
    <source>
        <dbReference type="SAM" id="Phobius"/>
    </source>
</evidence>
<evidence type="ECO:0000256" key="7">
    <source>
        <dbReference type="ARBA" id="ARBA00022777"/>
    </source>
</evidence>
<evidence type="ECO:0000256" key="5">
    <source>
        <dbReference type="ARBA" id="ARBA00022679"/>
    </source>
</evidence>
<accession>A0A167H7U9</accession>
<dbReference type="PROSITE" id="PS50885">
    <property type="entry name" value="HAMP"/>
    <property type="match status" value="1"/>
</dbReference>
<dbReference type="PROSITE" id="PS50109">
    <property type="entry name" value="HIS_KIN"/>
    <property type="match status" value="1"/>
</dbReference>
<evidence type="ECO:0000313" key="16">
    <source>
        <dbReference type="EMBL" id="OAD40458.1"/>
    </source>
</evidence>
<evidence type="ECO:0000256" key="1">
    <source>
        <dbReference type="ARBA" id="ARBA00000085"/>
    </source>
</evidence>
<comment type="catalytic activity">
    <reaction evidence="1">
        <text>ATP + protein L-histidine = ADP + protein N-phospho-L-histidine.</text>
        <dbReference type="EC" id="2.7.13.3"/>
    </reaction>
</comment>
<dbReference type="RefSeq" id="WP_066093076.1">
    <property type="nucleotide sequence ID" value="NZ_CP017476.1"/>
</dbReference>
<reference evidence="15 18" key="2">
    <citation type="submission" date="2016-10" db="EMBL/GenBank/DDBJ databases">
        <title>Hydorgenophaga sp. LPB0072 isolated from gastropod.</title>
        <authorList>
            <person name="Kim E."/>
            <person name="Yi H."/>
        </authorList>
    </citation>
    <scope>NUCLEOTIDE SEQUENCE [LARGE SCALE GENOMIC DNA]</scope>
    <source>
        <strain evidence="15 18">LPB0072</strain>
    </source>
</reference>
<dbReference type="STRING" id="1763535.LPB072_06755"/>
<feature type="domain" description="Histidine kinase" evidence="13">
    <location>
        <begin position="248"/>
        <end position="459"/>
    </location>
</feature>
<dbReference type="InterPro" id="IPR003661">
    <property type="entry name" value="HisK_dim/P_dom"/>
</dbReference>
<dbReference type="InterPro" id="IPR036097">
    <property type="entry name" value="HisK_dim/P_sf"/>
</dbReference>
<dbReference type="KEGG" id="hyl:LPB072_06755"/>
<dbReference type="InterPro" id="IPR005467">
    <property type="entry name" value="His_kinase_dom"/>
</dbReference>
<dbReference type="InterPro" id="IPR050428">
    <property type="entry name" value="TCS_sensor_his_kinase"/>
</dbReference>
<keyword evidence="4" id="KW-0597">Phosphoprotein</keyword>
<dbReference type="PANTHER" id="PTHR45436:SF15">
    <property type="entry name" value="SENSOR HISTIDINE KINASE CUSS"/>
    <property type="match status" value="1"/>
</dbReference>
<dbReference type="CDD" id="cd00075">
    <property type="entry name" value="HATPase"/>
    <property type="match status" value="1"/>
</dbReference>
<protein>
    <recommendedName>
        <fullName evidence="3">histidine kinase</fullName>
        <ecNumber evidence="3">2.7.13.3</ecNumber>
    </recommendedName>
</protein>
<sequence length="469" mass="50700">MNSIRSRLLIWQISALLLAAVIAGVLTFLLARHGFDQVRDYGLQQIAHSVLRHDLTPMPGAANALNSPMTPGDEATAPPAALPADTEEVDADPDEGQFVSQVWSPSGELVFSSLDDDGPVLQPAGFHQTQWQDQTWRTYTVASNGRIAQVAVSIQDRDSSFYELLPGMLVPMVLLVVMLTLMIHEAVKRALRPLESLQRQIGQRAVSELHALDTTDLPVEVAPLALALNQLLKQLDQLLINQRQFLADAAHELNTPLAAIKLQAQLARRAPSGERETSLNELDTGIERAIHLAAQLLQLARAEPDARALEHSTVHWHAGVRQAVIQLSPLAEHRGIDLGLLQCQTADVRGDDTALRAMLDNLIDNALRYSPPGARVDVELTAVDGYARLVVSDNGPGIPSEQRERAMQRFVRLNSGDGTGSGLGLAIVQSIVLAHAGQMELRETPGGGLTVVVQLPLAGPGPVRDLQTS</sequence>
<dbReference type="SMART" id="SM00388">
    <property type="entry name" value="HisKA"/>
    <property type="match status" value="1"/>
</dbReference>
<dbReference type="InterPro" id="IPR003660">
    <property type="entry name" value="HAMP_dom"/>
</dbReference>
<dbReference type="InterPro" id="IPR003594">
    <property type="entry name" value="HATPase_dom"/>
</dbReference>
<dbReference type="InterPro" id="IPR036890">
    <property type="entry name" value="HATPase_C_sf"/>
</dbReference>
<keyword evidence="6 12" id="KW-0812">Transmembrane</keyword>
<keyword evidence="5" id="KW-0808">Transferase</keyword>
<comment type="subcellular location">
    <subcellularLocation>
        <location evidence="2">Membrane</location>
        <topology evidence="2">Multi-pass membrane protein</topology>
    </subcellularLocation>
</comment>
<keyword evidence="9" id="KW-0902">Two-component regulatory system</keyword>
<evidence type="ECO:0000313" key="15">
    <source>
        <dbReference type="EMBL" id="AOW12588.1"/>
    </source>
</evidence>
<evidence type="ECO:0000256" key="3">
    <source>
        <dbReference type="ARBA" id="ARBA00012438"/>
    </source>
</evidence>
<organism evidence="15 18">
    <name type="scientific">Hydrogenophaga crassostreae</name>
    <dbReference type="NCBI Taxonomy" id="1763535"/>
    <lineage>
        <taxon>Bacteria</taxon>
        <taxon>Pseudomonadati</taxon>
        <taxon>Pseudomonadota</taxon>
        <taxon>Betaproteobacteria</taxon>
        <taxon>Burkholderiales</taxon>
        <taxon>Comamonadaceae</taxon>
        <taxon>Hydrogenophaga</taxon>
    </lineage>
</organism>
<feature type="transmembrane region" description="Helical" evidence="12">
    <location>
        <begin position="164"/>
        <end position="183"/>
    </location>
</feature>
<keyword evidence="10 12" id="KW-0472">Membrane</keyword>
<dbReference type="OrthoDB" id="8554694at2"/>
<proteinExistence type="predicted"/>
<dbReference type="Pfam" id="PF00512">
    <property type="entry name" value="HisKA"/>
    <property type="match status" value="1"/>
</dbReference>
<dbReference type="EMBL" id="LVWD01000030">
    <property type="protein sequence ID" value="OAD40458.1"/>
    <property type="molecule type" value="Genomic_DNA"/>
</dbReference>
<dbReference type="CDD" id="cd00082">
    <property type="entry name" value="HisKA"/>
    <property type="match status" value="1"/>
</dbReference>
<dbReference type="GO" id="GO:0000155">
    <property type="term" value="F:phosphorelay sensor kinase activity"/>
    <property type="evidence" value="ECO:0007669"/>
    <property type="project" value="InterPro"/>
</dbReference>
<dbReference type="PANTHER" id="PTHR45436">
    <property type="entry name" value="SENSOR HISTIDINE KINASE YKOH"/>
    <property type="match status" value="1"/>
</dbReference>
<evidence type="ECO:0000256" key="9">
    <source>
        <dbReference type="ARBA" id="ARBA00023012"/>
    </source>
</evidence>
<evidence type="ECO:0000256" key="6">
    <source>
        <dbReference type="ARBA" id="ARBA00022692"/>
    </source>
</evidence>
<keyword evidence="7" id="KW-0418">Kinase</keyword>